<sequence precursor="true">MQIRPTLRVLQSTAHIAICATTIVVLTVTAQGQTIPIVNGNFNSDVLGCAAGPSCFDSSVIPGWVGGGPTATFKPSTGVGGEFPGGIPGGGPNVAAVGDPSGAATITQDLGFAPSPNTTYTLTVYVGQRADFPLIAYAVELLVGTTSVTSDTTLTPAAGSFALDTVTYNSGSSPSAGHLMIRLSASGGGQADFAQVVLTGTSVGTVTRILPQLAFGGGWYTAMYFTNISGVPVSFTVSFIGNDGNPLTVSALSGSSTTVNLAARGTAIIEIPNVGSLVQGYVSAALPAGVTGYGVFRQSVPGVADQEAVVPLSGTTATTSTLEFDDTKYVTGIAVVNLTSVSTVISVFVRDAQGNTIGTSNIALGPHAKTAVVLRDLPGLAGVSGALGSVDFTTSIGTLAALGLRFNGAAFTSIPTSDR</sequence>
<dbReference type="HOGENOM" id="CLU_655363_0_0_0"/>
<dbReference type="InterPro" id="IPR054720">
    <property type="entry name" value="HpiC1"/>
</dbReference>
<dbReference type="KEGG" id="sus:Acid_6802"/>
<dbReference type="InParanoid" id="Q01RK1"/>
<evidence type="ECO:0000313" key="1">
    <source>
        <dbReference type="EMBL" id="ABJ87719.1"/>
    </source>
</evidence>
<organism evidence="1">
    <name type="scientific">Solibacter usitatus (strain Ellin6076)</name>
    <dbReference type="NCBI Taxonomy" id="234267"/>
    <lineage>
        <taxon>Bacteria</taxon>
        <taxon>Pseudomonadati</taxon>
        <taxon>Acidobacteriota</taxon>
        <taxon>Terriglobia</taxon>
        <taxon>Bryobacterales</taxon>
        <taxon>Solibacteraceae</taxon>
        <taxon>Candidatus Solibacter</taxon>
    </lineage>
</organism>
<dbReference type="EMBL" id="CP000473">
    <property type="protein sequence ID" value="ABJ87719.1"/>
    <property type="molecule type" value="Genomic_DNA"/>
</dbReference>
<reference evidence="1" key="1">
    <citation type="submission" date="2006-10" db="EMBL/GenBank/DDBJ databases">
        <title>Complete sequence of Solibacter usitatus Ellin6076.</title>
        <authorList>
            <consortium name="US DOE Joint Genome Institute"/>
            <person name="Copeland A."/>
            <person name="Lucas S."/>
            <person name="Lapidus A."/>
            <person name="Barry K."/>
            <person name="Detter J.C."/>
            <person name="Glavina del Rio T."/>
            <person name="Hammon N."/>
            <person name="Israni S."/>
            <person name="Dalin E."/>
            <person name="Tice H."/>
            <person name="Pitluck S."/>
            <person name="Thompson L.S."/>
            <person name="Brettin T."/>
            <person name="Bruce D."/>
            <person name="Han C."/>
            <person name="Tapia R."/>
            <person name="Gilna P."/>
            <person name="Schmutz J."/>
            <person name="Larimer F."/>
            <person name="Land M."/>
            <person name="Hauser L."/>
            <person name="Kyrpides N."/>
            <person name="Mikhailova N."/>
            <person name="Janssen P.H."/>
            <person name="Kuske C.R."/>
            <person name="Richardson P."/>
        </authorList>
    </citation>
    <scope>NUCLEOTIDE SEQUENCE</scope>
    <source>
        <strain evidence="1">Ellin6076</strain>
    </source>
</reference>
<proteinExistence type="predicted"/>
<name>Q01RK1_SOLUE</name>
<dbReference type="AlphaFoldDB" id="Q01RK1"/>
<dbReference type="Pfam" id="PF22825">
    <property type="entry name" value="HpiC1-like"/>
    <property type="match status" value="1"/>
</dbReference>
<protein>
    <submittedName>
        <fullName evidence="1">Uncharacterized protein</fullName>
    </submittedName>
</protein>
<gene>
    <name evidence="1" type="ordered locus">Acid_6802</name>
</gene>
<accession>Q01RK1</accession>